<name>A0A9X0DNL9_9HELO</name>
<gene>
    <name evidence="1" type="ORF">OCU04_004540</name>
</gene>
<keyword evidence="2" id="KW-1185">Reference proteome</keyword>
<evidence type="ECO:0000313" key="1">
    <source>
        <dbReference type="EMBL" id="KAJ8067173.1"/>
    </source>
</evidence>
<dbReference type="Proteomes" id="UP001152300">
    <property type="component" value="Unassembled WGS sequence"/>
</dbReference>
<dbReference type="AlphaFoldDB" id="A0A9X0DNL9"/>
<accession>A0A9X0DNL9</accession>
<organism evidence="1 2">
    <name type="scientific">Sclerotinia nivalis</name>
    <dbReference type="NCBI Taxonomy" id="352851"/>
    <lineage>
        <taxon>Eukaryota</taxon>
        <taxon>Fungi</taxon>
        <taxon>Dikarya</taxon>
        <taxon>Ascomycota</taxon>
        <taxon>Pezizomycotina</taxon>
        <taxon>Leotiomycetes</taxon>
        <taxon>Helotiales</taxon>
        <taxon>Sclerotiniaceae</taxon>
        <taxon>Sclerotinia</taxon>
    </lineage>
</organism>
<dbReference type="OrthoDB" id="5428890at2759"/>
<comment type="caution">
    <text evidence="1">The sequence shown here is derived from an EMBL/GenBank/DDBJ whole genome shotgun (WGS) entry which is preliminary data.</text>
</comment>
<protein>
    <submittedName>
        <fullName evidence="1">Uncharacterized protein</fullName>
    </submittedName>
</protein>
<proteinExistence type="predicted"/>
<dbReference type="EMBL" id="JAPEIS010000004">
    <property type="protein sequence ID" value="KAJ8067173.1"/>
    <property type="molecule type" value="Genomic_DNA"/>
</dbReference>
<sequence length="110" mass="12462">MSVRISQEVLMSHRLLFGSMRSSQTVAKLVLKKLKDEEPYCDKLLDTLRTNPVDSKINALPPSRAAILVTHYKKLTHIALRMIFPCMANISRSSKSLVRDSNRANYEICG</sequence>
<evidence type="ECO:0000313" key="2">
    <source>
        <dbReference type="Proteomes" id="UP001152300"/>
    </source>
</evidence>
<reference evidence="1" key="1">
    <citation type="submission" date="2022-11" db="EMBL/GenBank/DDBJ databases">
        <title>Genome Resource of Sclerotinia nivalis Strain SnTB1, a Plant Pathogen Isolated from American Ginseng.</title>
        <authorList>
            <person name="Fan S."/>
        </authorList>
    </citation>
    <scope>NUCLEOTIDE SEQUENCE</scope>
    <source>
        <strain evidence="1">SnTB1</strain>
    </source>
</reference>